<dbReference type="Pfam" id="PF06605">
    <property type="entry name" value="Prophage_tail"/>
    <property type="match status" value="1"/>
</dbReference>
<name>A0ABD5HVP7_BACTU</name>
<dbReference type="InterPro" id="IPR010572">
    <property type="entry name" value="Tail_dom"/>
</dbReference>
<sequence>MRTPSGILHVVDFQTEQIVSTIQSKDYWDDKRHWEIKNNIDKFDFTTADGTEQAATLLQQNLVLKEVRSGVIVPYVITEAEKVSNDRSVITYASGEWILLAKAGVINPQRIEGKTVNEFIDIALTGTKWKRGRTEYSGFHTMTINEPIDPLKLLKDIASLFDLEIVYRAEVVGNQFVGRFVDMVKKRGREIGKEVTLGKDLMGIKRIENSQNICTALIGFVKGEGDKIITVESINNGLPYIVDNDAFQRWNEKGKHKFGFYTPETEQDITPGRLMTLMKTEMKKRVNTSVSYEVEAQSIGRVFGLAHELINEGDTIRIKDTGFTPKLYLEARAIAGDESFKDPMQDKYVFGDYREIVDPNEELRKLYNKVLASLGSKQEILDQLDKLVKETAEKANDAQKESESAKKIAEKVQENLKNNTVNIIEAKNPPIDNLIVGKTLWRDISNGKPGILKVWNGKGWELLIPDVESIKKDTLEQVSKDIKLTKEELNKKVEEAQEEATGQFNTVTEGLSKVTRTISDVQRDQGEIDKKVTQVEQDSEKFKLSIETLTKNSTETTNKVNTLVSDVDGNTKVISEVKESVANINDDVRNLLIGSKSFDGALTWAQADNRWWLKSADKVKISKDVFQGNAVVETQSSWTALAYNFKDLVDRGVVKVGDKVTYSIYTRVKGLPDGQDLQHTFYFAAGATGIRPNKSTNQWQRVSVSFVVTAGMMASTGTDNESHFRIEPDINPPAGCWYQQSSPQLTIGSKDYSWRPAPEDIADGNVFTKITTEIKEEAGRISKKLEQVESRTVGVENWLINTGRNQKPQTIGMSGGALVNKAAQSFTEDYMIVECTDHTDAFYQFHLDNTKMGDYEKEKDMTFSIDMQNDVPIDLIVFQFINGVWAENLYNRFPVANWSRRSFTFKIDARATGWGLRLRFERNENSKGKKFRFKKPKLEKGSVPTGFTKSTYELEQSFEGVKERIEKTESIINDAGDRNYVRNGDFTHYWADNDLQWDKNLNGNLRAGNWATGYNAGTTDPTKGYHMHVNDKKFGYPVVAVINKNGQFGQAKRWLGMPQEMPASFRNDFQPGDTYTIALDVWTETVNNKIAVGLHHFIEGNTSMGFHSGGTPELTIEPFKKWVRLYTTMKLHDKSDMKKGFSLYIYGDRSADGSECYFKNVSVLKGSMPKAYAPSPEDGVKENLFSQKVTEITKNAEGITSDVKKIQEIQTQQGQTLTQATTTILQQSEELKLAMKKKDVEAYVGGLGTVNELRDANFTLGQKYWFWNSGNGATGAVDTSLKYKGMNTFAITVVGQTQDRWWGLTSQFIECQVNEEFVASGYFNTDGKTPIDSGGAFIEMEWWTADKKTRIKTARTNITVVNHTWVRAVCTDKAPANASFVRWRYYVTRNGRLWCAAPMLQRGTIATEFWLHPKDQTDADKMIEDIANRVATKDYDKKVTELERSISANEKGISLVSGKQETFINETYKGYVTKTESRLEVLDEGIIAQILKDGIVTAINMSPGKITINAAKLDINADTMVKWLTAKGIDTNLIRISGDKITIDGEEGVIVNMLDFLFKDEWGTKTTAVSRRNLIADPDFSSVTKKNIGHSDYYGFEGGYGLTWKSWGNVVIEKNTHIFDYEQMVNAARVDMYNYPEAIVNNGIHPGNEYTASAHFRTAMINGVRKTGKPRIHVCCVKFRDNVSYDILSEQKMDFPEPSTYYGEIRRYSFTFKVPTNYIPQQHALIIKVCSANADMRQGTAICVSGVTLYSGKYASMYNWDRAAAERADGIQPFNAIAVGGVNNNIAPAPDGQTFDISTEKEVKIFRNIRAMQGINLGGGGFQQWGHIRFTDGNMGSGFYASTPSGWKFNALG</sequence>
<comment type="caution">
    <text evidence="3">The sequence shown here is derived from an EMBL/GenBank/DDBJ whole genome shotgun (WGS) entry which is preliminary data.</text>
</comment>
<accession>A0ABD5HVP7</accession>
<evidence type="ECO:0000256" key="1">
    <source>
        <dbReference type="SAM" id="Coils"/>
    </source>
</evidence>
<evidence type="ECO:0000259" key="2">
    <source>
        <dbReference type="Pfam" id="PF06605"/>
    </source>
</evidence>
<feature type="coiled-coil region" evidence="1">
    <location>
        <begin position="472"/>
        <end position="506"/>
    </location>
</feature>
<keyword evidence="1" id="KW-0175">Coiled coil</keyword>
<dbReference type="EMBL" id="JAWQCK010000007">
    <property type="protein sequence ID" value="MDW9209023.1"/>
    <property type="molecule type" value="Genomic_DNA"/>
</dbReference>
<evidence type="ECO:0000313" key="3">
    <source>
        <dbReference type="EMBL" id="MDW9209023.1"/>
    </source>
</evidence>
<dbReference type="NCBIfam" id="TIGR01665">
    <property type="entry name" value="put_anti_recept"/>
    <property type="match status" value="1"/>
</dbReference>
<dbReference type="Proteomes" id="UP001272716">
    <property type="component" value="Unassembled WGS sequence"/>
</dbReference>
<organism evidence="3 4">
    <name type="scientific">Bacillus thuringiensis serovar toumanoffi</name>
    <dbReference type="NCBI Taxonomy" id="180862"/>
    <lineage>
        <taxon>Bacteria</taxon>
        <taxon>Bacillati</taxon>
        <taxon>Bacillota</taxon>
        <taxon>Bacilli</taxon>
        <taxon>Bacillales</taxon>
        <taxon>Bacillaceae</taxon>
        <taxon>Bacillus</taxon>
        <taxon>Bacillus cereus group</taxon>
    </lineage>
</organism>
<dbReference type="RefSeq" id="WP_001260197.1">
    <property type="nucleotide sequence ID" value="NZ_JAWQCK010000007.1"/>
</dbReference>
<evidence type="ECO:0000313" key="4">
    <source>
        <dbReference type="Proteomes" id="UP001272716"/>
    </source>
</evidence>
<reference evidence="3 4" key="1">
    <citation type="submission" date="2023-10" db="EMBL/GenBank/DDBJ databases">
        <title>Draft Genome Sequence of Bacillus thuringiensis serovar. toumanoffi 4059: Identification of a Novel Cry Protein Candidate.</title>
        <authorList>
            <person name="Murdoch R.W."/>
            <person name="Gemler B."/>
            <person name="Heater B.S."/>
        </authorList>
    </citation>
    <scope>NUCLEOTIDE SEQUENCE [LARGE SCALE GENOMIC DNA]</scope>
    <source>
        <strain evidence="3 4">4059</strain>
    </source>
</reference>
<protein>
    <submittedName>
        <fullName evidence="3">Peptidase S74 domain-containing protein</fullName>
    </submittedName>
</protein>
<feature type="coiled-coil region" evidence="1">
    <location>
        <begin position="381"/>
        <end position="415"/>
    </location>
</feature>
<dbReference type="InterPro" id="IPR007119">
    <property type="entry name" value="Phage_tail_spike_N"/>
</dbReference>
<proteinExistence type="predicted"/>
<feature type="domain" description="Tail spike" evidence="2">
    <location>
        <begin position="100"/>
        <end position="335"/>
    </location>
</feature>
<gene>
    <name evidence="3" type="ORF">BTTOUR_09810</name>
</gene>